<organism evidence="1 2">
    <name type="scientific">Streptomyces sodiiphilus</name>
    <dbReference type="NCBI Taxonomy" id="226217"/>
    <lineage>
        <taxon>Bacteria</taxon>
        <taxon>Bacillati</taxon>
        <taxon>Actinomycetota</taxon>
        <taxon>Actinomycetes</taxon>
        <taxon>Kitasatosporales</taxon>
        <taxon>Streptomycetaceae</taxon>
        <taxon>Streptomyces</taxon>
    </lineage>
</organism>
<evidence type="ECO:0000313" key="2">
    <source>
        <dbReference type="Proteomes" id="UP001501303"/>
    </source>
</evidence>
<dbReference type="EMBL" id="BAAAMJ010000088">
    <property type="protein sequence ID" value="GAA1935958.1"/>
    <property type="molecule type" value="Genomic_DNA"/>
</dbReference>
<dbReference type="RefSeq" id="WP_344266893.1">
    <property type="nucleotide sequence ID" value="NZ_BAAAMJ010000088.1"/>
</dbReference>
<keyword evidence="2" id="KW-1185">Reference proteome</keyword>
<dbReference type="Proteomes" id="UP001501303">
    <property type="component" value="Unassembled WGS sequence"/>
</dbReference>
<proteinExistence type="predicted"/>
<gene>
    <name evidence="1" type="ORF">GCM10009716_48780</name>
</gene>
<comment type="caution">
    <text evidence="1">The sequence shown here is derived from an EMBL/GenBank/DDBJ whole genome shotgun (WGS) entry which is preliminary data.</text>
</comment>
<accession>A0ABN2PWT1</accession>
<name>A0ABN2PWT1_9ACTN</name>
<protein>
    <submittedName>
        <fullName evidence="1">Uncharacterized protein</fullName>
    </submittedName>
</protein>
<reference evidence="1 2" key="1">
    <citation type="journal article" date="2019" name="Int. J. Syst. Evol. Microbiol.">
        <title>The Global Catalogue of Microorganisms (GCM) 10K type strain sequencing project: providing services to taxonomists for standard genome sequencing and annotation.</title>
        <authorList>
            <consortium name="The Broad Institute Genomics Platform"/>
            <consortium name="The Broad Institute Genome Sequencing Center for Infectious Disease"/>
            <person name="Wu L."/>
            <person name="Ma J."/>
        </authorList>
    </citation>
    <scope>NUCLEOTIDE SEQUENCE [LARGE SCALE GENOMIC DNA]</scope>
    <source>
        <strain evidence="1 2">JCM 13581</strain>
    </source>
</reference>
<sequence>MIAVEEVGDFFQSYLDAEFAASSAVSTEPDEILEQRRAILESFMYSVPGKVMSSGIGRGRGWSAEQLADLAQRMKVARRPLFLVVEYVHPKWKQLFAGYIGGGKPRTAGAYGELLFAAEIEGKMRVIATYREDFDRVPPPVHWKHAQGAEIGKLARPVGVLPVEAPTSRAAHFQDWQDFRRLPAQLRN</sequence>
<evidence type="ECO:0000313" key="1">
    <source>
        <dbReference type="EMBL" id="GAA1935958.1"/>
    </source>
</evidence>